<feature type="region of interest" description="Disordered" evidence="1">
    <location>
        <begin position="133"/>
        <end position="162"/>
    </location>
</feature>
<dbReference type="Proteomes" id="UP001295740">
    <property type="component" value="Unassembled WGS sequence"/>
</dbReference>
<evidence type="ECO:0000256" key="1">
    <source>
        <dbReference type="SAM" id="MobiDB-lite"/>
    </source>
</evidence>
<protein>
    <submittedName>
        <fullName evidence="2">Uu.00g138430.m01.CDS01</fullName>
    </submittedName>
</protein>
<keyword evidence="3" id="KW-1185">Reference proteome</keyword>
<proteinExistence type="predicted"/>
<feature type="region of interest" description="Disordered" evidence="1">
    <location>
        <begin position="60"/>
        <end position="81"/>
    </location>
</feature>
<evidence type="ECO:0000313" key="3">
    <source>
        <dbReference type="Proteomes" id="UP001295740"/>
    </source>
</evidence>
<gene>
    <name evidence="2" type="ORF">KHLLAP_LOCUS9285</name>
</gene>
<name>A0AAI8VQW7_9PEZI</name>
<feature type="compositionally biased region" description="Basic and acidic residues" evidence="1">
    <location>
        <begin position="152"/>
        <end position="162"/>
    </location>
</feature>
<dbReference type="AlphaFoldDB" id="A0AAI8VQW7"/>
<feature type="region of interest" description="Disordered" evidence="1">
    <location>
        <begin position="233"/>
        <end position="271"/>
    </location>
</feature>
<accession>A0AAI8VQW7</accession>
<feature type="compositionally biased region" description="Acidic residues" evidence="1">
    <location>
        <begin position="201"/>
        <end position="217"/>
    </location>
</feature>
<sequence length="285" mass="31369">MRNTRAAIVIVTLTIIITRIHLHISSSSRSTFSNSSIPSSSNINISFIRTTSARVEGVEVRGSSHERGRSAPPPINDSPWDARASTTATLFPHRSQALSDQPRAWKALPTTPGQFRLGEDGLPWSAWAWPSDPNGYEDESPFANNPTTVHLSPERRRRIEDPERVRELETLSTAMMTVDNGFENQWWFQGPRASTTRASDDGDNDNNDDDDNDDDDDARPLSAAEAMLLASAEPPATGGDTYDSGPPNPYDIVSPISDMSSPTPSFRGPLYRSLTTRSEELWIGS</sequence>
<feature type="region of interest" description="Disordered" evidence="1">
    <location>
        <begin position="182"/>
        <end position="219"/>
    </location>
</feature>
<feature type="compositionally biased region" description="Basic and acidic residues" evidence="1">
    <location>
        <begin position="60"/>
        <end position="69"/>
    </location>
</feature>
<comment type="caution">
    <text evidence="2">The sequence shown here is derived from an EMBL/GenBank/DDBJ whole genome shotgun (WGS) entry which is preliminary data.</text>
</comment>
<reference evidence="2" key="1">
    <citation type="submission" date="2023-10" db="EMBL/GenBank/DDBJ databases">
        <authorList>
            <person name="Hackl T."/>
        </authorList>
    </citation>
    <scope>NUCLEOTIDE SEQUENCE</scope>
</reference>
<organism evidence="2 3">
    <name type="scientific">Anthostomella pinea</name>
    <dbReference type="NCBI Taxonomy" id="933095"/>
    <lineage>
        <taxon>Eukaryota</taxon>
        <taxon>Fungi</taxon>
        <taxon>Dikarya</taxon>
        <taxon>Ascomycota</taxon>
        <taxon>Pezizomycotina</taxon>
        <taxon>Sordariomycetes</taxon>
        <taxon>Xylariomycetidae</taxon>
        <taxon>Xylariales</taxon>
        <taxon>Xylariaceae</taxon>
        <taxon>Anthostomella</taxon>
    </lineage>
</organism>
<feature type="compositionally biased region" description="Polar residues" evidence="1">
    <location>
        <begin position="182"/>
        <end position="197"/>
    </location>
</feature>
<evidence type="ECO:0000313" key="2">
    <source>
        <dbReference type="EMBL" id="CAJ2508817.1"/>
    </source>
</evidence>
<dbReference type="EMBL" id="CAUWAG010000012">
    <property type="protein sequence ID" value="CAJ2508817.1"/>
    <property type="molecule type" value="Genomic_DNA"/>
</dbReference>